<protein>
    <submittedName>
        <fullName evidence="2">Ferredoxin</fullName>
    </submittedName>
</protein>
<dbReference type="PROSITE" id="PS51085">
    <property type="entry name" value="2FE2S_FER_2"/>
    <property type="match status" value="1"/>
</dbReference>
<dbReference type="PROSITE" id="PS00197">
    <property type="entry name" value="2FE2S_FER_1"/>
    <property type="match status" value="1"/>
</dbReference>
<feature type="domain" description="2Fe-2S ferredoxin-type" evidence="1">
    <location>
        <begin position="3"/>
        <end position="83"/>
    </location>
</feature>
<dbReference type="InterPro" id="IPR006058">
    <property type="entry name" value="2Fe2S_fd_BS"/>
</dbReference>
<reference evidence="2 3" key="1">
    <citation type="submission" date="2018-06" db="EMBL/GenBank/DDBJ databases">
        <title>Freshwater and sediment microbial communities from various areas in North America, analyzing microbe dynamics in response to fracking.</title>
        <authorList>
            <person name="Lamendella R."/>
        </authorList>
    </citation>
    <scope>NUCLEOTIDE SEQUENCE [LARGE SCALE GENOMIC DNA]</scope>
    <source>
        <strain evidence="2 3">99A</strain>
    </source>
</reference>
<proteinExistence type="predicted"/>
<dbReference type="CDD" id="cd00207">
    <property type="entry name" value="fer2"/>
    <property type="match status" value="1"/>
</dbReference>
<accession>A0A329EFR8</accession>
<gene>
    <name evidence="2" type="ORF">DET48_112128</name>
</gene>
<evidence type="ECO:0000259" key="1">
    <source>
        <dbReference type="PROSITE" id="PS51085"/>
    </source>
</evidence>
<evidence type="ECO:0000313" key="2">
    <source>
        <dbReference type="EMBL" id="RAS63446.1"/>
    </source>
</evidence>
<organism evidence="2 3">
    <name type="scientific">Vibrio diazotrophicus</name>
    <dbReference type="NCBI Taxonomy" id="685"/>
    <lineage>
        <taxon>Bacteria</taxon>
        <taxon>Pseudomonadati</taxon>
        <taxon>Pseudomonadota</taxon>
        <taxon>Gammaproteobacteria</taxon>
        <taxon>Vibrionales</taxon>
        <taxon>Vibrionaceae</taxon>
        <taxon>Vibrio</taxon>
    </lineage>
</organism>
<comment type="caution">
    <text evidence="2">The sequence shown here is derived from an EMBL/GenBank/DDBJ whole genome shotgun (WGS) entry which is preliminary data.</text>
</comment>
<dbReference type="InterPro" id="IPR012675">
    <property type="entry name" value="Beta-grasp_dom_sf"/>
</dbReference>
<dbReference type="EMBL" id="QLTR01000012">
    <property type="protein sequence ID" value="RAS63446.1"/>
    <property type="molecule type" value="Genomic_DNA"/>
</dbReference>
<dbReference type="SUPFAM" id="SSF54292">
    <property type="entry name" value="2Fe-2S ferredoxin-like"/>
    <property type="match status" value="1"/>
</dbReference>
<evidence type="ECO:0000313" key="3">
    <source>
        <dbReference type="Proteomes" id="UP000248729"/>
    </source>
</evidence>
<dbReference type="Gene3D" id="3.10.20.30">
    <property type="match status" value="1"/>
</dbReference>
<dbReference type="GO" id="GO:0051537">
    <property type="term" value="F:2 iron, 2 sulfur cluster binding"/>
    <property type="evidence" value="ECO:0007669"/>
    <property type="project" value="InterPro"/>
</dbReference>
<name>A0A329EFR8_VIBDI</name>
<dbReference type="AlphaFoldDB" id="A0A329EFR8"/>
<dbReference type="InterPro" id="IPR001041">
    <property type="entry name" value="2Fe-2S_ferredoxin-type"/>
</dbReference>
<dbReference type="RefSeq" id="WP_112403994.1">
    <property type="nucleotide sequence ID" value="NZ_QLTR01000012.1"/>
</dbReference>
<sequence>MGNLISFNDKVFESQCNDTVLEAAQKAGVEIYSECKSGFCGACKCKLKSGKVIKIRDTIAYTEEGCILTCSVKAETDIEILPA</sequence>
<dbReference type="Pfam" id="PF00111">
    <property type="entry name" value="Fer2"/>
    <property type="match status" value="1"/>
</dbReference>
<dbReference type="InterPro" id="IPR036010">
    <property type="entry name" value="2Fe-2S_ferredoxin-like_sf"/>
</dbReference>
<dbReference type="Proteomes" id="UP000248729">
    <property type="component" value="Unassembled WGS sequence"/>
</dbReference>